<dbReference type="InParanoid" id="A0A218ZI14"/>
<dbReference type="STRING" id="503106.A0A218ZI14"/>
<evidence type="ECO:0000313" key="2">
    <source>
        <dbReference type="EMBL" id="OWP07454.1"/>
    </source>
</evidence>
<feature type="domain" description="SGNH hydrolase-type esterase" evidence="1">
    <location>
        <begin position="14"/>
        <end position="229"/>
    </location>
</feature>
<dbReference type="CDD" id="cd01838">
    <property type="entry name" value="Isoamyl_acetate_hydrolase_like"/>
    <property type="match status" value="1"/>
</dbReference>
<dbReference type="Pfam" id="PF13472">
    <property type="entry name" value="Lipase_GDSL_2"/>
    <property type="match status" value="1"/>
</dbReference>
<keyword evidence="3" id="KW-1185">Reference proteome</keyword>
<dbReference type="Gene3D" id="3.40.50.1110">
    <property type="entry name" value="SGNH hydrolase"/>
    <property type="match status" value="1"/>
</dbReference>
<dbReference type="InterPro" id="IPR036514">
    <property type="entry name" value="SGNH_hydro_sf"/>
</dbReference>
<accession>A0A218ZI14</accession>
<sequence length="266" mass="29349">MASPSRHKYPQLILLGDSIFQNTQLLRDGFSFQAGLQEHCLRRLDVINRGLSGYNTANISVILPHLIPATSVANVEYLLLLLGSNDACLPDNPTGQHVPLETYRANLEAILTHPSITAHDPTIFLVTPPPVHEVHLQEQDVAKGHAAVSRHQAVTARYADVVREIAEQSTNKKVVLVDLWAALMQEAARLTPNYVDDGALIGSLEKGDNQGLRALLSDGLHLTGAGYRVFLDEVVPFVGAEWARESETNPRWIFPHWSIAPRNDRA</sequence>
<dbReference type="PANTHER" id="PTHR14209">
    <property type="entry name" value="ISOAMYL ACETATE-HYDROLYZING ESTERASE 1"/>
    <property type="match status" value="1"/>
</dbReference>
<name>A0A218ZI14_9HELO</name>
<gene>
    <name evidence="2" type="ORF">B2J93_4983</name>
</gene>
<reference evidence="2 3" key="1">
    <citation type="submission" date="2017-04" db="EMBL/GenBank/DDBJ databases">
        <title>Draft genome sequence of Marssonina coronaria NL1: causal agent of apple blotch.</title>
        <authorList>
            <person name="Cheng Q."/>
        </authorList>
    </citation>
    <scope>NUCLEOTIDE SEQUENCE [LARGE SCALE GENOMIC DNA]</scope>
    <source>
        <strain evidence="2 3">NL1</strain>
    </source>
</reference>
<dbReference type="AlphaFoldDB" id="A0A218ZI14"/>
<protein>
    <recommendedName>
        <fullName evidence="1">SGNH hydrolase-type esterase domain-containing protein</fullName>
    </recommendedName>
</protein>
<dbReference type="FunCoup" id="A0A218ZI14">
    <property type="interactions" value="219"/>
</dbReference>
<dbReference type="Proteomes" id="UP000242519">
    <property type="component" value="Unassembled WGS sequence"/>
</dbReference>
<dbReference type="EMBL" id="MZNU01000004">
    <property type="protein sequence ID" value="OWP07454.1"/>
    <property type="molecule type" value="Genomic_DNA"/>
</dbReference>
<comment type="caution">
    <text evidence="2">The sequence shown here is derived from an EMBL/GenBank/DDBJ whole genome shotgun (WGS) entry which is preliminary data.</text>
</comment>
<organism evidence="2 3">
    <name type="scientific">Diplocarpon coronariae</name>
    <dbReference type="NCBI Taxonomy" id="2795749"/>
    <lineage>
        <taxon>Eukaryota</taxon>
        <taxon>Fungi</taxon>
        <taxon>Dikarya</taxon>
        <taxon>Ascomycota</taxon>
        <taxon>Pezizomycotina</taxon>
        <taxon>Leotiomycetes</taxon>
        <taxon>Helotiales</taxon>
        <taxon>Drepanopezizaceae</taxon>
        <taxon>Diplocarpon</taxon>
    </lineage>
</organism>
<dbReference type="PANTHER" id="PTHR14209:SF19">
    <property type="entry name" value="ISOAMYL ACETATE-HYDROLYZING ESTERASE 1 HOMOLOG"/>
    <property type="match status" value="1"/>
</dbReference>
<dbReference type="InterPro" id="IPR013830">
    <property type="entry name" value="SGNH_hydro"/>
</dbReference>
<proteinExistence type="predicted"/>
<evidence type="ECO:0000259" key="1">
    <source>
        <dbReference type="Pfam" id="PF13472"/>
    </source>
</evidence>
<evidence type="ECO:0000313" key="3">
    <source>
        <dbReference type="Proteomes" id="UP000242519"/>
    </source>
</evidence>
<dbReference type="InterPro" id="IPR045136">
    <property type="entry name" value="Iah1-like"/>
</dbReference>
<dbReference type="SUPFAM" id="SSF52266">
    <property type="entry name" value="SGNH hydrolase"/>
    <property type="match status" value="1"/>
</dbReference>
<dbReference type="OrthoDB" id="671439at2759"/>